<sequence>MAPPSVPSREPGGAKKRGKYTTLTLEKEAAIIKLIESGRSQLDVAKKYHLSKQTPEENKPLRHSRRLQGLPPEYGPVSPVRMATGGADVLERQGSAEALHFESFHDLDSDMATSPDLTDSKIVAAVVLCEFDDENEDDDVKADSDPSPSLTAVADAMAVMRAFAEKKGFMARTNETWVNAGHTKETVWTDTKVMSRKDAFRQGLSTGLREPSGKRGRLIALHAGSAEGFVDEAALVFCAKGAGDYHTEMDAALQKWFAEQLLLNLKPRSVIKMDNASCHSAQVEKVPSSIIKKSRQLVIHTLASAAGHEVVRLPPYHCELNPTELVWSQVKAYVASKNTDFKLDSVEKLLLEGITGVTLQNWFQDCTHVIRLEDEAWEGWHYRQTEGLNFFGHRLEYFRRVKQL</sequence>
<proteinExistence type="predicted"/>
<dbReference type="EMBL" id="CM023484">
    <property type="protein sequence ID" value="KAH6932412.1"/>
    <property type="molecule type" value="Genomic_DNA"/>
</dbReference>
<evidence type="ECO:0000313" key="2">
    <source>
        <dbReference type="Proteomes" id="UP000821845"/>
    </source>
</evidence>
<reference evidence="1" key="1">
    <citation type="submission" date="2020-05" db="EMBL/GenBank/DDBJ databases">
        <title>Large-scale comparative analyses of tick genomes elucidate their genetic diversity and vector capacities.</title>
        <authorList>
            <person name="Jia N."/>
            <person name="Wang J."/>
            <person name="Shi W."/>
            <person name="Du L."/>
            <person name="Sun Y."/>
            <person name="Zhan W."/>
            <person name="Jiang J."/>
            <person name="Wang Q."/>
            <person name="Zhang B."/>
            <person name="Ji P."/>
            <person name="Sakyi L.B."/>
            <person name="Cui X."/>
            <person name="Yuan T."/>
            <person name="Jiang B."/>
            <person name="Yang W."/>
            <person name="Lam T.T.-Y."/>
            <person name="Chang Q."/>
            <person name="Ding S."/>
            <person name="Wang X."/>
            <person name="Zhu J."/>
            <person name="Ruan X."/>
            <person name="Zhao L."/>
            <person name="Wei J."/>
            <person name="Que T."/>
            <person name="Du C."/>
            <person name="Cheng J."/>
            <person name="Dai P."/>
            <person name="Han X."/>
            <person name="Huang E."/>
            <person name="Gao Y."/>
            <person name="Liu J."/>
            <person name="Shao H."/>
            <person name="Ye R."/>
            <person name="Li L."/>
            <person name="Wei W."/>
            <person name="Wang X."/>
            <person name="Wang C."/>
            <person name="Yang T."/>
            <person name="Huo Q."/>
            <person name="Li W."/>
            <person name="Guo W."/>
            <person name="Chen H."/>
            <person name="Zhou L."/>
            <person name="Ni X."/>
            <person name="Tian J."/>
            <person name="Zhou Y."/>
            <person name="Sheng Y."/>
            <person name="Liu T."/>
            <person name="Pan Y."/>
            <person name="Xia L."/>
            <person name="Li J."/>
            <person name="Zhao F."/>
            <person name="Cao W."/>
        </authorList>
    </citation>
    <scope>NUCLEOTIDE SEQUENCE</scope>
    <source>
        <strain evidence="1">Hyas-2018</strain>
    </source>
</reference>
<organism evidence="1 2">
    <name type="scientific">Hyalomma asiaticum</name>
    <name type="common">Tick</name>
    <dbReference type="NCBI Taxonomy" id="266040"/>
    <lineage>
        <taxon>Eukaryota</taxon>
        <taxon>Metazoa</taxon>
        <taxon>Ecdysozoa</taxon>
        <taxon>Arthropoda</taxon>
        <taxon>Chelicerata</taxon>
        <taxon>Arachnida</taxon>
        <taxon>Acari</taxon>
        <taxon>Parasitiformes</taxon>
        <taxon>Ixodida</taxon>
        <taxon>Ixodoidea</taxon>
        <taxon>Ixodidae</taxon>
        <taxon>Hyalomminae</taxon>
        <taxon>Hyalomma</taxon>
    </lineage>
</organism>
<name>A0ACB7SEB1_HYAAI</name>
<accession>A0ACB7SEB1</accession>
<gene>
    <name evidence="1" type="ORF">HPB50_005355</name>
</gene>
<keyword evidence="2" id="KW-1185">Reference proteome</keyword>
<protein>
    <submittedName>
        <fullName evidence="1">Uncharacterized protein</fullName>
    </submittedName>
</protein>
<dbReference type="Proteomes" id="UP000821845">
    <property type="component" value="Chromosome 4"/>
</dbReference>
<evidence type="ECO:0000313" key="1">
    <source>
        <dbReference type="EMBL" id="KAH6932412.1"/>
    </source>
</evidence>
<comment type="caution">
    <text evidence="1">The sequence shown here is derived from an EMBL/GenBank/DDBJ whole genome shotgun (WGS) entry which is preliminary data.</text>
</comment>